<evidence type="ECO:0000256" key="5">
    <source>
        <dbReference type="ARBA" id="ARBA00023136"/>
    </source>
</evidence>
<keyword evidence="5 6" id="KW-0472">Membrane</keyword>
<feature type="domain" description="ABC3 transporter permease C-terminal" evidence="7">
    <location>
        <begin position="721"/>
        <end position="831"/>
    </location>
</feature>
<protein>
    <submittedName>
        <fullName evidence="8">ABC transporter, permease protein</fullName>
    </submittedName>
</protein>
<accession>V6F828</accession>
<feature type="transmembrane region" description="Helical" evidence="6">
    <location>
        <begin position="477"/>
        <end position="498"/>
    </location>
</feature>
<dbReference type="Proteomes" id="UP000018922">
    <property type="component" value="Chromosome I"/>
</dbReference>
<reference evidence="8 9" key="1">
    <citation type="journal article" date="2014" name="Genome Announc.">
        <title>Complete genome sequence of Magnetospirillum gryphiswaldense MSR-1.</title>
        <authorList>
            <person name="Wang X."/>
            <person name="Wang Q."/>
            <person name="Zhang W."/>
            <person name="Wang Y."/>
            <person name="Li L."/>
            <person name="Wen T."/>
            <person name="Zhang T."/>
            <person name="Zhang Y."/>
            <person name="Xu J."/>
            <person name="Hu J."/>
            <person name="Li S."/>
            <person name="Liu L."/>
            <person name="Liu J."/>
            <person name="Jiang W."/>
            <person name="Tian J."/>
            <person name="Li Y."/>
            <person name="Schuler D."/>
            <person name="Wang L."/>
            <person name="Li J."/>
        </authorList>
    </citation>
    <scope>NUCLEOTIDE SEQUENCE [LARGE SCALE GENOMIC DNA]</scope>
    <source>
        <strain evidence="9">DSM 6361 / JCM 21280 / NBRC 15271 / MSR-1</strain>
    </source>
</reference>
<keyword evidence="2" id="KW-1003">Cell membrane</keyword>
<feature type="domain" description="ABC3 transporter permease C-terminal" evidence="7">
    <location>
        <begin position="261"/>
        <end position="377"/>
    </location>
</feature>
<keyword evidence="3 6" id="KW-0812">Transmembrane</keyword>
<feature type="transmembrane region" description="Helical" evidence="6">
    <location>
        <begin position="771"/>
        <end position="796"/>
    </location>
</feature>
<proteinExistence type="predicted"/>
<feature type="transmembrane region" description="Helical" evidence="6">
    <location>
        <begin position="716"/>
        <end position="737"/>
    </location>
</feature>
<dbReference type="KEGG" id="mgy:MGMSRv2__3261"/>
<feature type="transmembrane region" description="Helical" evidence="6">
    <location>
        <begin position="352"/>
        <end position="375"/>
    </location>
</feature>
<dbReference type="InterPro" id="IPR003838">
    <property type="entry name" value="ABC3_permease_C"/>
</dbReference>
<name>V6F828_MAGGM</name>
<keyword evidence="9" id="KW-1185">Reference proteome</keyword>
<feature type="transmembrane region" description="Helical" evidence="6">
    <location>
        <begin position="254"/>
        <end position="281"/>
    </location>
</feature>
<evidence type="ECO:0000256" key="2">
    <source>
        <dbReference type="ARBA" id="ARBA00022475"/>
    </source>
</evidence>
<dbReference type="AlphaFoldDB" id="V6F828"/>
<sequence>MIAIAARFARRELRGGLKGFRILVACLALGVAAIAASGSLKASFHQALSEDARALLGGDIELRQSYVPITPEQRAFLSRFATVSEVSDMRAMARAGDARRLVELKGVDDLYPLAGTLVTQPPLPLTEMLRQQEGVWGAAADPHLLDALGVAIGQQVQVGAIRVEIRAILTAEPDRVANALSFGPRLLVSHQAVSETGLIQPGSLIRWGARLALSPGSDAARLKADLAHAFPDAPWSWRDLTEAAPGLDRLLDNLAAFLTLVGLTALLVGGIGIANAVKAYLDGKLAHIAIFKALGAPSRQIGLIYGLLVGGLSALGIVIGLLLGAAAPWVLVQVAGDALPLAARVGLYPLPLTIAAAFGALTALTFALWPLAQAARVPATALFRQAASPLATRPQGWLLVVLVTTAAALAALAVIAADRRDIAAIFVAAAIALLGLFRLLAWALSRAAALATKRRRGLMARPTARVALANLHRPGSAVVSMVLSLGLGLTVLVTIALIEGNLARQFGQTLPARAPSFYFIDLQPDQSDQFDTIITAVAPAASVEKAPMVRGRITQLNGQAIDAAQVAPEVQWALRGDRGLTAAASQPPHTVLQAGTWWPADHAGPPLVSVDAGLAKGLGLKLGDSLGLNILGRELTLKVASLRQVEWTSLNMNFALILSPNALAGAPFIHIATVHADEADEARVEKAVSDALPNVSAIRVKEALTQVRAMIAHADLAVRLAGLVTLAAGALVLAGAVMAGHRRRVREAVILKVLGATRGELWRAWMLEFSLIGAVTGLSAALFGSVASWAIIVHVMRGEWVFLPGLTMATLAICITAALAAGFAGAFAALRLPAAPALRQE</sequence>
<dbReference type="GO" id="GO:0005886">
    <property type="term" value="C:plasma membrane"/>
    <property type="evidence" value="ECO:0007669"/>
    <property type="project" value="UniProtKB-SubCell"/>
</dbReference>
<evidence type="ECO:0000256" key="1">
    <source>
        <dbReference type="ARBA" id="ARBA00004651"/>
    </source>
</evidence>
<keyword evidence="4 6" id="KW-1133">Transmembrane helix</keyword>
<evidence type="ECO:0000256" key="4">
    <source>
        <dbReference type="ARBA" id="ARBA00022989"/>
    </source>
</evidence>
<dbReference type="EMBL" id="HG794546">
    <property type="protein sequence ID" value="CDL00476.1"/>
    <property type="molecule type" value="Genomic_DNA"/>
</dbReference>
<evidence type="ECO:0000259" key="7">
    <source>
        <dbReference type="Pfam" id="PF02687"/>
    </source>
</evidence>
<dbReference type="Pfam" id="PF02687">
    <property type="entry name" value="FtsX"/>
    <property type="match status" value="2"/>
</dbReference>
<dbReference type="PANTHER" id="PTHR30287:SF1">
    <property type="entry name" value="INNER MEMBRANE PROTEIN"/>
    <property type="match status" value="1"/>
</dbReference>
<dbReference type="STRING" id="1430440.MGMSRv2__3261"/>
<evidence type="ECO:0000256" key="6">
    <source>
        <dbReference type="SAM" id="Phobius"/>
    </source>
</evidence>
<dbReference type="PANTHER" id="PTHR30287">
    <property type="entry name" value="MEMBRANE COMPONENT OF PREDICTED ABC SUPERFAMILY METABOLITE UPTAKE TRANSPORTER"/>
    <property type="match status" value="1"/>
</dbReference>
<evidence type="ECO:0000313" key="9">
    <source>
        <dbReference type="Proteomes" id="UP000018922"/>
    </source>
</evidence>
<feature type="transmembrane region" description="Helical" evidence="6">
    <location>
        <begin position="422"/>
        <end position="445"/>
    </location>
</feature>
<dbReference type="InterPro" id="IPR038766">
    <property type="entry name" value="Membrane_comp_ABC_pdt"/>
</dbReference>
<organism evidence="8 9">
    <name type="scientific">Magnetospirillum gryphiswaldense (strain DSM 6361 / JCM 21280 / NBRC 15271 / MSR-1)</name>
    <dbReference type="NCBI Taxonomy" id="431944"/>
    <lineage>
        <taxon>Bacteria</taxon>
        <taxon>Pseudomonadati</taxon>
        <taxon>Pseudomonadota</taxon>
        <taxon>Alphaproteobacteria</taxon>
        <taxon>Rhodospirillales</taxon>
        <taxon>Rhodospirillaceae</taxon>
        <taxon>Magnetospirillum</taxon>
    </lineage>
</organism>
<evidence type="ECO:0000256" key="3">
    <source>
        <dbReference type="ARBA" id="ARBA00022692"/>
    </source>
</evidence>
<evidence type="ECO:0000313" key="8">
    <source>
        <dbReference type="EMBL" id="CDL00476.1"/>
    </source>
</evidence>
<feature type="transmembrane region" description="Helical" evidence="6">
    <location>
        <begin position="302"/>
        <end position="332"/>
    </location>
</feature>
<feature type="transmembrane region" description="Helical" evidence="6">
    <location>
        <begin position="396"/>
        <end position="416"/>
    </location>
</feature>
<dbReference type="eggNOG" id="COG3127">
    <property type="taxonomic scope" value="Bacteria"/>
</dbReference>
<feature type="transmembrane region" description="Helical" evidence="6">
    <location>
        <begin position="808"/>
        <end position="830"/>
    </location>
</feature>
<dbReference type="HOGENOM" id="CLU_009475_3_1_5"/>
<comment type="subcellular location">
    <subcellularLocation>
        <location evidence="1">Cell membrane</location>
        <topology evidence="1">Multi-pass membrane protein</topology>
    </subcellularLocation>
</comment>
<gene>
    <name evidence="8" type="ordered locus">MGMSRv2__3261</name>
</gene>